<evidence type="ECO:0000313" key="5">
    <source>
        <dbReference type="Proteomes" id="UP000298327"/>
    </source>
</evidence>
<sequence length="481" mass="52483">MISQYTDGSEQAGIALNKCTIKPDRSATIPSISHPRQRNDIALMALTSPPNSAKDGEPWSSYMTHIYATQQVPSIGNFEYKRLEEEARKKTEKYHAAYLYTFGSAGTSSTNHANVKALQQWRIVPRMLRDASVRNLDTTLFGVKYRSPVLVAPIGVQGILHPDGELATARAAAAVGVPFIMSSASTRSIEAVGEANGDGHRWYQLYWPRSDDITLSLLGRAKAAGFTGLVVTLDTMLLGWRPHDLETAYLPFGLGVGIQIATSDPVFMARHGLQPRQERTAFPFYPEALRSRIANGDAQVAEASKLGIEWLKETNSGLFKTWDQLRLLQENWDGPIILKGIQSLDDALKALEVGITGIVVSNHGGRQVDGAIPSITALEEIAGDARIKQAQLDGRFTVLFDSGIRTGSDVLKALALGAQGVFIARPFMYGLAINGQQGVEEVLRGLLADAEITLGLSGYKDLSEVWYKGEQFMRKVELPGV</sequence>
<feature type="domain" description="FMN hydroxy acid dehydrogenase" evidence="3">
    <location>
        <begin position="74"/>
        <end position="475"/>
    </location>
</feature>
<dbReference type="STRING" id="205917.A0A4Y9ZAL3"/>
<dbReference type="InterPro" id="IPR000262">
    <property type="entry name" value="FMN-dep_DH"/>
</dbReference>
<dbReference type="PANTHER" id="PTHR10578:SF86">
    <property type="entry name" value="DEPENDENT DEHYDROGENASE, PUTATIVE (AFU_ORTHOLOGUE AFUA_6G02720)-RELATED"/>
    <property type="match status" value="1"/>
</dbReference>
<dbReference type="InterPro" id="IPR013785">
    <property type="entry name" value="Aldolase_TIM"/>
</dbReference>
<protein>
    <recommendedName>
        <fullName evidence="3">FMN hydroxy acid dehydrogenase domain-containing protein</fullName>
    </recommendedName>
</protein>
<dbReference type="OrthoDB" id="25826at2759"/>
<dbReference type="AlphaFoldDB" id="A0A4Y9ZAL3"/>
<dbReference type="Gene3D" id="3.20.20.70">
    <property type="entry name" value="Aldolase class I"/>
    <property type="match status" value="1"/>
</dbReference>
<reference evidence="4 5" key="1">
    <citation type="submission" date="2019-02" db="EMBL/GenBank/DDBJ databases">
        <title>Genome sequencing of the rare red list fungi Dentipellis fragilis.</title>
        <authorList>
            <person name="Buettner E."/>
            <person name="Kellner H."/>
        </authorList>
    </citation>
    <scope>NUCLEOTIDE SEQUENCE [LARGE SCALE GENOMIC DNA]</scope>
    <source>
        <strain evidence="4 5">DSM 105465</strain>
    </source>
</reference>
<gene>
    <name evidence="4" type="ORF">EVG20_g1100</name>
</gene>
<evidence type="ECO:0000259" key="3">
    <source>
        <dbReference type="PROSITE" id="PS51349"/>
    </source>
</evidence>
<evidence type="ECO:0000256" key="1">
    <source>
        <dbReference type="ARBA" id="ARBA00001917"/>
    </source>
</evidence>
<dbReference type="GO" id="GO:0016491">
    <property type="term" value="F:oxidoreductase activity"/>
    <property type="evidence" value="ECO:0007669"/>
    <property type="project" value="UniProtKB-KW"/>
</dbReference>
<organism evidence="4 5">
    <name type="scientific">Dentipellis fragilis</name>
    <dbReference type="NCBI Taxonomy" id="205917"/>
    <lineage>
        <taxon>Eukaryota</taxon>
        <taxon>Fungi</taxon>
        <taxon>Dikarya</taxon>
        <taxon>Basidiomycota</taxon>
        <taxon>Agaricomycotina</taxon>
        <taxon>Agaricomycetes</taxon>
        <taxon>Russulales</taxon>
        <taxon>Hericiaceae</taxon>
        <taxon>Dentipellis</taxon>
    </lineage>
</organism>
<dbReference type="InterPro" id="IPR008259">
    <property type="entry name" value="FMN_hydac_DH_AS"/>
</dbReference>
<accession>A0A4Y9ZAL3</accession>
<keyword evidence="2" id="KW-0560">Oxidoreductase</keyword>
<comment type="cofactor">
    <cofactor evidence="1">
        <name>FMN</name>
        <dbReference type="ChEBI" id="CHEBI:58210"/>
    </cofactor>
</comment>
<name>A0A4Y9ZAL3_9AGAM</name>
<dbReference type="InterPro" id="IPR037396">
    <property type="entry name" value="FMN_HAD"/>
</dbReference>
<proteinExistence type="predicted"/>
<dbReference type="SUPFAM" id="SSF51395">
    <property type="entry name" value="FMN-linked oxidoreductases"/>
    <property type="match status" value="1"/>
</dbReference>
<keyword evidence="5" id="KW-1185">Reference proteome</keyword>
<dbReference type="EMBL" id="SEOQ01000032">
    <property type="protein sequence ID" value="TFY71886.1"/>
    <property type="molecule type" value="Genomic_DNA"/>
</dbReference>
<dbReference type="PROSITE" id="PS00557">
    <property type="entry name" value="FMN_HYDROXY_ACID_DH_1"/>
    <property type="match status" value="1"/>
</dbReference>
<evidence type="ECO:0000313" key="4">
    <source>
        <dbReference type="EMBL" id="TFY71886.1"/>
    </source>
</evidence>
<dbReference type="PROSITE" id="PS51349">
    <property type="entry name" value="FMN_HYDROXY_ACID_DH_2"/>
    <property type="match status" value="1"/>
</dbReference>
<dbReference type="Proteomes" id="UP000298327">
    <property type="component" value="Unassembled WGS sequence"/>
</dbReference>
<dbReference type="PANTHER" id="PTHR10578">
    <property type="entry name" value="S -2-HYDROXY-ACID OXIDASE-RELATED"/>
    <property type="match status" value="1"/>
</dbReference>
<comment type="caution">
    <text evidence="4">The sequence shown here is derived from an EMBL/GenBank/DDBJ whole genome shotgun (WGS) entry which is preliminary data.</text>
</comment>
<dbReference type="Pfam" id="PF01070">
    <property type="entry name" value="FMN_dh"/>
    <property type="match status" value="1"/>
</dbReference>
<evidence type="ECO:0000256" key="2">
    <source>
        <dbReference type="ARBA" id="ARBA00023002"/>
    </source>
</evidence>